<accession>Q1DAH3</accession>
<dbReference type="HOGENOM" id="CLU_3186171_0_0_7"/>
<reference evidence="2 3" key="1">
    <citation type="journal article" date="2006" name="Proc. Natl. Acad. Sci. U.S.A.">
        <title>Evolution of sensory complexity recorded in a myxobacterial genome.</title>
        <authorList>
            <person name="Goldman B.S."/>
            <person name="Nierman W.C."/>
            <person name="Kaiser D."/>
            <person name="Slater S.C."/>
            <person name="Durkin A.S."/>
            <person name="Eisen J.A."/>
            <person name="Ronning C.M."/>
            <person name="Barbazuk W.B."/>
            <person name="Blanchard M."/>
            <person name="Field C."/>
            <person name="Halling C."/>
            <person name="Hinkle G."/>
            <person name="Iartchuk O."/>
            <person name="Kim H.S."/>
            <person name="Mackenzie C."/>
            <person name="Madupu R."/>
            <person name="Miller N."/>
            <person name="Shvartsbeyn A."/>
            <person name="Sullivan S.A."/>
            <person name="Vaudin M."/>
            <person name="Wiegand R."/>
            <person name="Kaplan H.B."/>
        </authorList>
    </citation>
    <scope>NUCLEOTIDE SEQUENCE [LARGE SCALE GENOMIC DNA]</scope>
    <source>
        <strain evidence="3">DK1622</strain>
    </source>
</reference>
<evidence type="ECO:0000313" key="3">
    <source>
        <dbReference type="Proteomes" id="UP000002402"/>
    </source>
</evidence>
<feature type="region of interest" description="Disordered" evidence="1">
    <location>
        <begin position="1"/>
        <end position="46"/>
    </location>
</feature>
<sequence length="46" mass="5231">MKRPCDSRTDLRLETTLGIQPRDAVTESPGDFLPMTSRNYRADSMT</sequence>
<keyword evidence="3" id="KW-1185">Reference proteome</keyword>
<feature type="compositionally biased region" description="Basic and acidic residues" evidence="1">
    <location>
        <begin position="1"/>
        <end position="13"/>
    </location>
</feature>
<dbReference type="Proteomes" id="UP000002402">
    <property type="component" value="Chromosome"/>
</dbReference>
<dbReference type="EMBL" id="CP000113">
    <property type="protein sequence ID" value="ABF86941.1"/>
    <property type="molecule type" value="Genomic_DNA"/>
</dbReference>
<dbReference type="KEGG" id="mxa:MXAN_2126"/>
<gene>
    <name evidence="2" type="ordered locus">MXAN_2126</name>
</gene>
<evidence type="ECO:0000256" key="1">
    <source>
        <dbReference type="SAM" id="MobiDB-lite"/>
    </source>
</evidence>
<dbReference type="EnsemblBacteria" id="ABF86941">
    <property type="protein sequence ID" value="ABF86941"/>
    <property type="gene ID" value="MXAN_2126"/>
</dbReference>
<evidence type="ECO:0000313" key="2">
    <source>
        <dbReference type="EMBL" id="ABF86941.1"/>
    </source>
</evidence>
<proteinExistence type="predicted"/>
<dbReference type="AlphaFoldDB" id="Q1DAH3"/>
<protein>
    <submittedName>
        <fullName evidence="2">Uncharacterized protein</fullName>
    </submittedName>
</protein>
<name>Q1DAH3_MYXXD</name>
<organism evidence="2 3">
    <name type="scientific">Myxococcus xanthus (strain DK1622)</name>
    <dbReference type="NCBI Taxonomy" id="246197"/>
    <lineage>
        <taxon>Bacteria</taxon>
        <taxon>Pseudomonadati</taxon>
        <taxon>Myxococcota</taxon>
        <taxon>Myxococcia</taxon>
        <taxon>Myxococcales</taxon>
        <taxon>Cystobacterineae</taxon>
        <taxon>Myxococcaceae</taxon>
        <taxon>Myxococcus</taxon>
    </lineage>
</organism>
<dbReference type="STRING" id="246197.MXAN_2126"/>